<evidence type="ECO:0000313" key="3">
    <source>
        <dbReference type="Proteomes" id="UP000000322"/>
    </source>
</evidence>
<dbReference type="HOGENOM" id="CLU_017691_1_0_11"/>
<proteinExistence type="predicted"/>
<feature type="transmembrane region" description="Helical" evidence="1">
    <location>
        <begin position="274"/>
        <end position="293"/>
    </location>
</feature>
<keyword evidence="1" id="KW-1133">Transmembrane helix</keyword>
<feature type="transmembrane region" description="Helical" evidence="1">
    <location>
        <begin position="34"/>
        <end position="54"/>
    </location>
</feature>
<name>D1BC48_SANKS</name>
<dbReference type="eggNOG" id="COG5617">
    <property type="taxonomic scope" value="Bacteria"/>
</dbReference>
<gene>
    <name evidence="2" type="ordered locus">Sked_08770</name>
</gene>
<feature type="transmembrane region" description="Helical" evidence="1">
    <location>
        <begin position="190"/>
        <end position="209"/>
    </location>
</feature>
<reference evidence="2 3" key="1">
    <citation type="journal article" date="2009" name="Stand. Genomic Sci.">
        <title>Complete genome sequence of Sanguibacter keddieii type strain (ST-74).</title>
        <authorList>
            <person name="Ivanova N."/>
            <person name="Sikorski J."/>
            <person name="Sims D."/>
            <person name="Brettin T."/>
            <person name="Detter J.C."/>
            <person name="Han C."/>
            <person name="Lapidus A."/>
            <person name="Copeland A."/>
            <person name="Glavina Del Rio T."/>
            <person name="Nolan M."/>
            <person name="Chen F."/>
            <person name="Lucas S."/>
            <person name="Tice H."/>
            <person name="Cheng J.F."/>
            <person name="Bruce D."/>
            <person name="Goodwin L."/>
            <person name="Pitluck S."/>
            <person name="Pati A."/>
            <person name="Mavromatis K."/>
            <person name="Chen A."/>
            <person name="Palaniappan K."/>
            <person name="D'haeseleer P."/>
            <person name="Chain P."/>
            <person name="Bristow J."/>
            <person name="Eisen J.A."/>
            <person name="Markowitz V."/>
            <person name="Hugenholtz P."/>
            <person name="Goker M."/>
            <person name="Pukall R."/>
            <person name="Klenk H.P."/>
            <person name="Kyrpides N.C."/>
        </authorList>
    </citation>
    <scope>NUCLEOTIDE SEQUENCE [LARGE SCALE GENOMIC DNA]</scope>
    <source>
        <strain evidence="3">ATCC 51767 / DSM 10542 / NCFB 3025 / ST-74</strain>
    </source>
</reference>
<dbReference type="Pfam" id="PF20176">
    <property type="entry name" value="DUF6541"/>
    <property type="match status" value="1"/>
</dbReference>
<dbReference type="KEGG" id="ske:Sked_08770"/>
<feature type="transmembrane region" description="Helical" evidence="1">
    <location>
        <begin position="247"/>
        <end position="267"/>
    </location>
</feature>
<protein>
    <submittedName>
        <fullName evidence="2">Uncharacterized protein</fullName>
    </submittedName>
</protein>
<feature type="transmembrane region" description="Helical" evidence="1">
    <location>
        <begin position="6"/>
        <end position="27"/>
    </location>
</feature>
<keyword evidence="1" id="KW-0812">Transmembrane</keyword>
<feature type="transmembrane region" description="Helical" evidence="1">
    <location>
        <begin position="299"/>
        <end position="319"/>
    </location>
</feature>
<feature type="transmembrane region" description="Helical" evidence="1">
    <location>
        <begin position="104"/>
        <end position="122"/>
    </location>
</feature>
<dbReference type="STRING" id="446469.Sked_08770"/>
<feature type="transmembrane region" description="Helical" evidence="1">
    <location>
        <begin position="407"/>
        <end position="423"/>
    </location>
</feature>
<evidence type="ECO:0000313" key="2">
    <source>
        <dbReference type="EMBL" id="ACZ20828.1"/>
    </source>
</evidence>
<feature type="transmembrane region" description="Helical" evidence="1">
    <location>
        <begin position="443"/>
        <end position="462"/>
    </location>
</feature>
<organism evidence="2 3">
    <name type="scientific">Sanguibacter keddieii (strain ATCC 51767 / DSM 10542 / NCFB 3025 / ST-74)</name>
    <dbReference type="NCBI Taxonomy" id="446469"/>
    <lineage>
        <taxon>Bacteria</taxon>
        <taxon>Bacillati</taxon>
        <taxon>Actinomycetota</taxon>
        <taxon>Actinomycetes</taxon>
        <taxon>Micrococcales</taxon>
        <taxon>Sanguibacteraceae</taxon>
        <taxon>Sanguibacter</taxon>
    </lineage>
</organism>
<feature type="transmembrane region" description="Helical" evidence="1">
    <location>
        <begin position="221"/>
        <end position="241"/>
    </location>
</feature>
<dbReference type="Proteomes" id="UP000000322">
    <property type="component" value="Chromosome"/>
</dbReference>
<dbReference type="OrthoDB" id="3169698at2"/>
<keyword evidence="3" id="KW-1185">Reference proteome</keyword>
<dbReference type="InterPro" id="IPR046671">
    <property type="entry name" value="DUF6541"/>
</dbReference>
<keyword evidence="1" id="KW-0472">Membrane</keyword>
<evidence type="ECO:0000256" key="1">
    <source>
        <dbReference type="SAM" id="Phobius"/>
    </source>
</evidence>
<feature type="transmembrane region" description="Helical" evidence="1">
    <location>
        <begin position="382"/>
        <end position="400"/>
    </location>
</feature>
<feature type="transmembrane region" description="Helical" evidence="1">
    <location>
        <begin position="500"/>
        <end position="522"/>
    </location>
</feature>
<sequence>MSWAESLPAVLALVALLYLPGLGFGLLAGLRGIVLVGAAPAVTATTVGATGVLVDRVGLGWGVLAYALGTAVTLGAGALLGWWRRRTGATWRETLGPALTRAQTVGLVVTWAVSAAAALAVLRPGIGTPDALLQTWDSVFHLNAVQAIRELGNASLVGGLNSLSGPGAPVLYYPSVWHALVALAPGQVPLVANASTVVMACVVWPLGLAALARAACPRTPLAALAAPVVGASFLAFPTVMLSTSGQWPNGLSVAVLPGALAVTALSLRSWHDTRVSGALVALPALAGVALAHASGAFAVVYLLVPLVVGCAVTGVVRLVRAGRWPWALGGSVVVLALVAVAVRVLTGATVLQNTLRYPRPATGTLSDGVRDGLLDVPLSSGAPGNVVVLVLVLVGCVAALVRREAQWLVVGWVVCVALVALATGPENDLRWLTGFWYKSVPRVAALVPVAASVLGALGAVWLGQLAARAATRWPGDGRRTVAAHEGGHDDRARSAGRTTVATATAATVVAWAVPAALLLGAWTASDGFRHDDKVHRMAQGYDPEQIRFGAMVSAEEEGLLRSLDDVLPDDAVLLGDPFNGAALAYAVSGVDVVFPQLGAAFASADQQYLELHFRELRTDPRVCEAVQELGVTHFYADEPAWIEGTDVAARWPGLYGVDVSEGFELIASAGGVGVYAVSACD</sequence>
<accession>D1BC48</accession>
<dbReference type="EMBL" id="CP001819">
    <property type="protein sequence ID" value="ACZ20828.1"/>
    <property type="molecule type" value="Genomic_DNA"/>
</dbReference>
<dbReference type="AlphaFoldDB" id="D1BC48"/>
<dbReference type="RefSeq" id="WP_012865897.1">
    <property type="nucleotide sequence ID" value="NC_013521.1"/>
</dbReference>
<feature type="transmembrane region" description="Helical" evidence="1">
    <location>
        <begin position="326"/>
        <end position="346"/>
    </location>
</feature>
<feature type="transmembrane region" description="Helical" evidence="1">
    <location>
        <begin position="60"/>
        <end position="83"/>
    </location>
</feature>